<proteinExistence type="predicted"/>
<feature type="chain" id="PRO_5020478430" evidence="2">
    <location>
        <begin position="28"/>
        <end position="174"/>
    </location>
</feature>
<dbReference type="AlphaFoldDB" id="A0A4U6UIC9"/>
<reference evidence="3" key="1">
    <citation type="submission" date="2019-03" db="EMBL/GenBank/DDBJ databases">
        <title>WGS assembly of Setaria viridis.</title>
        <authorList>
            <person name="Huang P."/>
            <person name="Jenkins J."/>
            <person name="Grimwood J."/>
            <person name="Barry K."/>
            <person name="Healey A."/>
            <person name="Mamidi S."/>
            <person name="Sreedasyam A."/>
            <person name="Shu S."/>
            <person name="Feldman M."/>
            <person name="Wu J."/>
            <person name="Yu Y."/>
            <person name="Chen C."/>
            <person name="Johnson J."/>
            <person name="Rokhsar D."/>
            <person name="Baxter I."/>
            <person name="Schmutz J."/>
            <person name="Brutnell T."/>
            <person name="Kellogg E."/>
        </authorList>
    </citation>
    <scope>NUCLEOTIDE SEQUENCE [LARGE SCALE GENOMIC DNA]</scope>
</reference>
<keyword evidence="2" id="KW-0732">Signal</keyword>
<feature type="compositionally biased region" description="Low complexity" evidence="1">
    <location>
        <begin position="138"/>
        <end position="147"/>
    </location>
</feature>
<dbReference type="EMBL" id="CM016556">
    <property type="protein sequence ID" value="TKW13953.1"/>
    <property type="molecule type" value="Genomic_DNA"/>
</dbReference>
<name>A0A4U6UIC9_SETVI</name>
<dbReference type="Gramene" id="TKW13953">
    <property type="protein sequence ID" value="TKW13953"/>
    <property type="gene ID" value="SEVIR_5G134850v2"/>
</dbReference>
<keyword evidence="4" id="KW-1185">Reference proteome</keyword>
<protein>
    <submittedName>
        <fullName evidence="3">Uncharacterized protein</fullName>
    </submittedName>
</protein>
<accession>A0A4U6UIC9</accession>
<feature type="signal peptide" evidence="2">
    <location>
        <begin position="1"/>
        <end position="27"/>
    </location>
</feature>
<dbReference type="Proteomes" id="UP000298652">
    <property type="component" value="Chromosome 5"/>
</dbReference>
<evidence type="ECO:0000256" key="1">
    <source>
        <dbReference type="SAM" id="MobiDB-lite"/>
    </source>
</evidence>
<sequence>MEPPPLLLRLLLPLASLSCLLLARSSAGRCVLGFVFAAQSGWPHLSGASRAAASVDPALRANPSPAAHVVAPRRRAGARRGIAGSHGGFEDGQREGGLDVVDRRVADARVLAGAVLAGAATPRERLRWRRDRAAPAAARAASSIARPGPGGGRRWAEVGRDAWNGRGRHDARAI</sequence>
<evidence type="ECO:0000313" key="3">
    <source>
        <dbReference type="EMBL" id="TKW13953.1"/>
    </source>
</evidence>
<evidence type="ECO:0000256" key="2">
    <source>
        <dbReference type="SAM" id="SignalP"/>
    </source>
</evidence>
<gene>
    <name evidence="3" type="ORF">SEVIR_5G134850v2</name>
</gene>
<feature type="region of interest" description="Disordered" evidence="1">
    <location>
        <begin position="138"/>
        <end position="159"/>
    </location>
</feature>
<evidence type="ECO:0000313" key="4">
    <source>
        <dbReference type="Proteomes" id="UP000298652"/>
    </source>
</evidence>
<organism evidence="3 4">
    <name type="scientific">Setaria viridis</name>
    <name type="common">Green bristlegrass</name>
    <name type="synonym">Setaria italica subsp. viridis</name>
    <dbReference type="NCBI Taxonomy" id="4556"/>
    <lineage>
        <taxon>Eukaryota</taxon>
        <taxon>Viridiplantae</taxon>
        <taxon>Streptophyta</taxon>
        <taxon>Embryophyta</taxon>
        <taxon>Tracheophyta</taxon>
        <taxon>Spermatophyta</taxon>
        <taxon>Magnoliopsida</taxon>
        <taxon>Liliopsida</taxon>
        <taxon>Poales</taxon>
        <taxon>Poaceae</taxon>
        <taxon>PACMAD clade</taxon>
        <taxon>Panicoideae</taxon>
        <taxon>Panicodae</taxon>
        <taxon>Paniceae</taxon>
        <taxon>Cenchrinae</taxon>
        <taxon>Setaria</taxon>
    </lineage>
</organism>